<keyword evidence="1" id="KW-1133">Transmembrane helix</keyword>
<dbReference type="InterPro" id="IPR052337">
    <property type="entry name" value="SAT4-like"/>
</dbReference>
<dbReference type="Proteomes" id="UP000664534">
    <property type="component" value="Unassembled WGS sequence"/>
</dbReference>
<dbReference type="AlphaFoldDB" id="A0A8H3G193"/>
<evidence type="ECO:0000313" key="3">
    <source>
        <dbReference type="Proteomes" id="UP000664534"/>
    </source>
</evidence>
<accession>A0A8H3G193</accession>
<evidence type="ECO:0000313" key="2">
    <source>
        <dbReference type="EMBL" id="CAF9934818.1"/>
    </source>
</evidence>
<comment type="caution">
    <text evidence="2">The sequence shown here is derived from an EMBL/GenBank/DDBJ whole genome shotgun (WGS) entry which is preliminary data.</text>
</comment>
<dbReference type="OrthoDB" id="5329176at2759"/>
<evidence type="ECO:0000256" key="1">
    <source>
        <dbReference type="SAM" id="Phobius"/>
    </source>
</evidence>
<keyword evidence="1" id="KW-0472">Membrane</keyword>
<keyword evidence="3" id="KW-1185">Reference proteome</keyword>
<dbReference type="PANTHER" id="PTHR33048">
    <property type="entry name" value="PTH11-LIKE INTEGRAL MEMBRANE PROTEIN (AFU_ORTHOLOGUE AFUA_5G11245)"/>
    <property type="match status" value="1"/>
</dbReference>
<protein>
    <submittedName>
        <fullName evidence="2">Uncharacterized protein</fullName>
    </submittedName>
</protein>
<keyword evidence="1" id="KW-0812">Transmembrane</keyword>
<dbReference type="PANTHER" id="PTHR33048:SF47">
    <property type="entry name" value="INTEGRAL MEMBRANE PROTEIN-RELATED"/>
    <property type="match status" value="1"/>
</dbReference>
<reference evidence="2" key="1">
    <citation type="submission" date="2021-03" db="EMBL/GenBank/DDBJ databases">
        <authorList>
            <person name="Tagirdzhanova G."/>
        </authorList>
    </citation>
    <scope>NUCLEOTIDE SEQUENCE</scope>
</reference>
<sequence length="180" mass="19690">MSLKRRLSIIGVFGTAILGIIAAVAALVYRIKLRTTDDPFWATACVEICLFCEGYIAIMVGSMPAFASFFRGEMPGASWLASLNSLVAVSRSLTSRSKVGLSHKSSKVVPSSEERMVPSGRARDKGYLEIYDTLQVKGYELGSVRTEICGYSATPRTIEHGVVHKTTDVHQMVRQERQAA</sequence>
<organism evidence="2 3">
    <name type="scientific">Imshaugia aleurites</name>
    <dbReference type="NCBI Taxonomy" id="172621"/>
    <lineage>
        <taxon>Eukaryota</taxon>
        <taxon>Fungi</taxon>
        <taxon>Dikarya</taxon>
        <taxon>Ascomycota</taxon>
        <taxon>Pezizomycotina</taxon>
        <taxon>Lecanoromycetes</taxon>
        <taxon>OSLEUM clade</taxon>
        <taxon>Lecanoromycetidae</taxon>
        <taxon>Lecanorales</taxon>
        <taxon>Lecanorineae</taxon>
        <taxon>Parmeliaceae</taxon>
        <taxon>Imshaugia</taxon>
    </lineage>
</organism>
<dbReference type="EMBL" id="CAJPDT010000079">
    <property type="protein sequence ID" value="CAF9934818.1"/>
    <property type="molecule type" value="Genomic_DNA"/>
</dbReference>
<name>A0A8H3G193_9LECA</name>
<feature type="transmembrane region" description="Helical" evidence="1">
    <location>
        <begin position="7"/>
        <end position="28"/>
    </location>
</feature>
<feature type="transmembrane region" description="Helical" evidence="1">
    <location>
        <begin position="40"/>
        <end position="61"/>
    </location>
</feature>
<proteinExistence type="predicted"/>
<gene>
    <name evidence="2" type="ORF">IMSHALPRED_009848</name>
</gene>